<dbReference type="AlphaFoldDB" id="A0A4Y8IU95"/>
<dbReference type="Pfam" id="PF07075">
    <property type="entry name" value="NamZ_N"/>
    <property type="match status" value="1"/>
</dbReference>
<organism evidence="3 4">
    <name type="scientific">Filobacillus milosensis</name>
    <dbReference type="NCBI Taxonomy" id="94137"/>
    <lineage>
        <taxon>Bacteria</taxon>
        <taxon>Bacillati</taxon>
        <taxon>Bacillota</taxon>
        <taxon>Bacilli</taxon>
        <taxon>Bacillales</taxon>
        <taxon>Bacillaceae</taxon>
        <taxon>Filobacillus</taxon>
    </lineage>
</organism>
<reference evidence="3 4" key="1">
    <citation type="submission" date="2019-03" db="EMBL/GenBank/DDBJ databases">
        <authorList>
            <person name="He R.-H."/>
        </authorList>
    </citation>
    <scope>NUCLEOTIDE SEQUENCE [LARGE SCALE GENOMIC DNA]</scope>
    <source>
        <strain evidence="4">SH 714</strain>
    </source>
</reference>
<proteinExistence type="predicted"/>
<dbReference type="Gene3D" id="3.40.50.12170">
    <property type="entry name" value="Uncharacterised protein PF07075, DUF1343"/>
    <property type="match status" value="1"/>
</dbReference>
<evidence type="ECO:0000259" key="1">
    <source>
        <dbReference type="Pfam" id="PF07075"/>
    </source>
</evidence>
<evidence type="ECO:0000313" key="3">
    <source>
        <dbReference type="EMBL" id="TFB24410.1"/>
    </source>
</evidence>
<dbReference type="PIRSF" id="PIRSF016719">
    <property type="entry name" value="UCP016719"/>
    <property type="match status" value="1"/>
</dbReference>
<dbReference type="InterPro" id="IPR048503">
    <property type="entry name" value="NamZ_C"/>
</dbReference>
<dbReference type="RefSeq" id="WP_134338768.1">
    <property type="nucleotide sequence ID" value="NZ_SOPW01000002.1"/>
</dbReference>
<gene>
    <name evidence="3" type="ORF">E3U55_02620</name>
</gene>
<keyword evidence="4" id="KW-1185">Reference proteome</keyword>
<dbReference type="EMBL" id="SOPW01000002">
    <property type="protein sequence ID" value="TFB24410.1"/>
    <property type="molecule type" value="Genomic_DNA"/>
</dbReference>
<evidence type="ECO:0000313" key="4">
    <source>
        <dbReference type="Proteomes" id="UP000297975"/>
    </source>
</evidence>
<dbReference type="Pfam" id="PF20732">
    <property type="entry name" value="NamZ_C"/>
    <property type="match status" value="1"/>
</dbReference>
<feature type="domain" description="Peptidoglycan beta-N-acetylmuramidase NamZ N-terminal" evidence="1">
    <location>
        <begin position="21"/>
        <end position="218"/>
    </location>
</feature>
<dbReference type="PANTHER" id="PTHR42915:SF1">
    <property type="entry name" value="PEPTIDOGLYCAN BETA-N-ACETYLMURAMIDASE NAMZ"/>
    <property type="match status" value="1"/>
</dbReference>
<dbReference type="InterPro" id="IPR008302">
    <property type="entry name" value="NamZ"/>
</dbReference>
<feature type="domain" description="Peptidoglycan beta-N-acetylmuramidase NamZ C-terminal" evidence="2">
    <location>
        <begin position="224"/>
        <end position="380"/>
    </location>
</feature>
<protein>
    <submittedName>
        <fullName evidence="3">DUF1343 domain-containing protein</fullName>
    </submittedName>
</protein>
<dbReference type="InterPro" id="IPR048502">
    <property type="entry name" value="NamZ_N"/>
</dbReference>
<evidence type="ECO:0000259" key="2">
    <source>
        <dbReference type="Pfam" id="PF20732"/>
    </source>
</evidence>
<sequence>MKLGLEVFLEQYLDEYLNKRIGLVTNPTGVNQKLESTIDLFFELLNLKALFSPEHGIRADIKEGEKFEDMVDDVTGLPVFSLYGKTRKPTQEMLENIDVMFFDIQDIGSRYYTFIYTLAYVMQACKEHGKEVVVLDRPNPIGGRKVEGNLVENDFTSFVGLYPIPTRHGMTIGELAKFFNEEHHIHCDLTIIPMEGWARHKYFDELGLSWVPPSPNVTGLYMQLLYPGTCLVEGTNLSEGRGTVRPFEMIGAPFINARSLAEEFNRLGLEGVLARPVTFIPTYQKFKDEKCYGVQLHVIDRDTIQPVEAGIRLLHLIYHLYPNDMTFIENDRLRHCFFDLLAGTDQVRKVITSTNINQYLEKLKRDYERFLPIRKRHLIYE</sequence>
<dbReference type="Gene3D" id="3.90.1150.140">
    <property type="match status" value="1"/>
</dbReference>
<dbReference type="GO" id="GO:0033922">
    <property type="term" value="F:peptidoglycan beta-N-acetylmuramidase activity"/>
    <property type="evidence" value="ECO:0007669"/>
    <property type="project" value="InterPro"/>
</dbReference>
<dbReference type="Proteomes" id="UP000297975">
    <property type="component" value="Unassembled WGS sequence"/>
</dbReference>
<comment type="caution">
    <text evidence="3">The sequence shown here is derived from an EMBL/GenBank/DDBJ whole genome shotgun (WGS) entry which is preliminary data.</text>
</comment>
<dbReference type="PANTHER" id="PTHR42915">
    <property type="entry name" value="HYPOTHETICAL 460 KDA PROTEIN IN FEUA-SIGW INTERGENIC REGION [PRECURSOR]"/>
    <property type="match status" value="1"/>
</dbReference>
<dbReference type="OrthoDB" id="9801061at2"/>
<name>A0A4Y8IU95_9BACI</name>
<accession>A0A4Y8IU95</accession>